<accession>A0ABQ9LDW6</accession>
<evidence type="ECO:0000256" key="9">
    <source>
        <dbReference type="RuleBase" id="RU000612"/>
    </source>
</evidence>
<dbReference type="SUPFAM" id="SSF53697">
    <property type="entry name" value="SIS domain"/>
    <property type="match status" value="1"/>
</dbReference>
<dbReference type="InterPro" id="IPR001672">
    <property type="entry name" value="G6P_Isomerase"/>
</dbReference>
<evidence type="ECO:0000256" key="5">
    <source>
        <dbReference type="ARBA" id="ARBA00022432"/>
    </source>
</evidence>
<evidence type="ECO:0000313" key="10">
    <source>
        <dbReference type="EMBL" id="KAJ9166102.1"/>
    </source>
</evidence>
<evidence type="ECO:0000256" key="2">
    <source>
        <dbReference type="ARBA" id="ARBA00006604"/>
    </source>
</evidence>
<dbReference type="InterPro" id="IPR018189">
    <property type="entry name" value="Phosphoglucose_isomerase_CS"/>
</dbReference>
<keyword evidence="11" id="KW-1185">Reference proteome</keyword>
<dbReference type="InterPro" id="IPR035476">
    <property type="entry name" value="SIS_PGI_1"/>
</dbReference>
<gene>
    <name evidence="10" type="ORF">P3X46_020894</name>
</gene>
<dbReference type="PROSITE" id="PS51463">
    <property type="entry name" value="P_GLUCOSE_ISOMERASE_3"/>
    <property type="match status" value="1"/>
</dbReference>
<keyword evidence="7 9" id="KW-0413">Isomerase</keyword>
<evidence type="ECO:0000256" key="3">
    <source>
        <dbReference type="ARBA" id="ARBA00011738"/>
    </source>
</evidence>
<comment type="similarity">
    <text evidence="2 9">Belongs to the GPI family.</text>
</comment>
<dbReference type="EMBL" id="JARPOI010000012">
    <property type="protein sequence ID" value="KAJ9166099.1"/>
    <property type="molecule type" value="Genomic_DNA"/>
</dbReference>
<dbReference type="InterPro" id="IPR035482">
    <property type="entry name" value="SIS_PGI_2"/>
</dbReference>
<dbReference type="NCBIfam" id="NF001211">
    <property type="entry name" value="PRK00179.1"/>
    <property type="match status" value="1"/>
</dbReference>
<dbReference type="InterPro" id="IPR046348">
    <property type="entry name" value="SIS_dom_sf"/>
</dbReference>
<keyword evidence="5 9" id="KW-0312">Gluconeogenesis</keyword>
<dbReference type="HAMAP" id="MF_00473">
    <property type="entry name" value="G6P_isomerase"/>
    <property type="match status" value="1"/>
</dbReference>
<dbReference type="InterPro" id="IPR023096">
    <property type="entry name" value="G6P_Isomerase_C"/>
</dbReference>
<keyword evidence="6 9" id="KW-0324">Glycolysis</keyword>
<dbReference type="Gene3D" id="3.40.50.10490">
    <property type="entry name" value="Glucose-6-phosphate isomerase like protein, domain 1"/>
    <property type="match status" value="2"/>
</dbReference>
<proteinExistence type="inferred from homology"/>
<organism evidence="10 11">
    <name type="scientific">Hevea brasiliensis</name>
    <name type="common">Para rubber tree</name>
    <name type="synonym">Siphonia brasiliensis</name>
    <dbReference type="NCBI Taxonomy" id="3981"/>
    <lineage>
        <taxon>Eukaryota</taxon>
        <taxon>Viridiplantae</taxon>
        <taxon>Streptophyta</taxon>
        <taxon>Embryophyta</taxon>
        <taxon>Tracheophyta</taxon>
        <taxon>Spermatophyta</taxon>
        <taxon>Magnoliopsida</taxon>
        <taxon>eudicotyledons</taxon>
        <taxon>Gunneridae</taxon>
        <taxon>Pentapetalae</taxon>
        <taxon>rosids</taxon>
        <taxon>fabids</taxon>
        <taxon>Malpighiales</taxon>
        <taxon>Euphorbiaceae</taxon>
        <taxon>Crotonoideae</taxon>
        <taxon>Micrandreae</taxon>
        <taxon>Hevea</taxon>
    </lineage>
</organism>
<evidence type="ECO:0000256" key="6">
    <source>
        <dbReference type="ARBA" id="ARBA00023152"/>
    </source>
</evidence>
<dbReference type="PANTHER" id="PTHR11469:SF1">
    <property type="entry name" value="GLUCOSE-6-PHOSPHATE ISOMERASE"/>
    <property type="match status" value="1"/>
</dbReference>
<sequence length="568" mass="62599">MASSALICDTQPWKNLKAHVEDIKKTHLRDLLSDTERCKSMMIEFDGIVLDYSRQQATVDTVDKLYNLAEAVHLKEKIHCMFNGERINSTENRSVLHVALRAARNAVINSDGKNVVPDVWNVLDKIKEFSEKVRNGSWVGATGKPLTNVIAIGIGGSFLGPLFVHNALQTDSEASKYAEGRQLRFLANVDPIDVARNTAGLSPETTLVVVVSKTFTTAETMLNACTLRAWISKELGPSAVAKHMVAVSTNLMLVEKFGIDPNNAFAFWDWVGGRYSVCSAVGVLPLSLQYGFSVVEKFLKGASSIDQHFSSASFEKNIPVLLGLLSVWNVSFLGYPARAILPYSQALEKFAPHIQQVSMESNGKGVSIDGVPLPFETGEIDFGEPGTNGQHSFYQLIHQGRVIPCDFIGVVKSQQPVYLEGEVVNNHDELMSNFFAQPDALAYGKTAEQLQNENVQQHLIPHKTFSGNRPSLSILLSSLDAYKIGQLLAIYEHRVAVQGFIWGINSFDQWGVELGKSLATQVRKQLNASRTKGEPVEGFNFSTTTILTRYLEESSDVLANPQTLLPRI</sequence>
<evidence type="ECO:0000256" key="7">
    <source>
        <dbReference type="ARBA" id="ARBA00023235"/>
    </source>
</evidence>
<comment type="caution">
    <text evidence="10">The sequence shown here is derived from an EMBL/GenBank/DDBJ whole genome shotgun (WGS) entry which is preliminary data.</text>
</comment>
<dbReference type="Proteomes" id="UP001174677">
    <property type="component" value="Chromosome 12"/>
</dbReference>
<reference evidence="10 11" key="1">
    <citation type="journal article" date="2023" name="Plant Biotechnol. J.">
        <title>Chromosome-level wild Hevea brasiliensis genome provides new tools for genomic-assisted breeding and valuable loci to elevate rubber yield.</title>
        <authorList>
            <person name="Cheng H."/>
            <person name="Song X."/>
            <person name="Hu Y."/>
            <person name="Wu T."/>
            <person name="Yang Q."/>
            <person name="An Z."/>
            <person name="Feng S."/>
            <person name="Deng Z."/>
            <person name="Wu W."/>
            <person name="Zeng X."/>
            <person name="Tu M."/>
            <person name="Wang X."/>
            <person name="Huang H."/>
        </authorList>
    </citation>
    <scope>NUCLEOTIDE SEQUENCE [LARGE SCALE GENOMIC DNA]</scope>
    <source>
        <strain evidence="10">MT/VB/25A 57/8</strain>
    </source>
</reference>
<name>A0ABQ9LDW6_HEVBR</name>
<dbReference type="PROSITE" id="PS00174">
    <property type="entry name" value="P_GLUCOSE_ISOMERASE_2"/>
    <property type="match status" value="1"/>
</dbReference>
<protein>
    <recommendedName>
        <fullName evidence="4 9">Glucose-6-phosphate isomerase</fullName>
        <ecNumber evidence="4 9">5.3.1.9</ecNumber>
    </recommendedName>
</protein>
<dbReference type="Pfam" id="PF00342">
    <property type="entry name" value="PGI"/>
    <property type="match status" value="1"/>
</dbReference>
<dbReference type="PANTHER" id="PTHR11469">
    <property type="entry name" value="GLUCOSE-6-PHOSPHATE ISOMERASE"/>
    <property type="match status" value="1"/>
</dbReference>
<dbReference type="PRINTS" id="PR00662">
    <property type="entry name" value="G6PISOMERASE"/>
</dbReference>
<dbReference type="PROSITE" id="PS00765">
    <property type="entry name" value="P_GLUCOSE_ISOMERASE_1"/>
    <property type="match status" value="1"/>
</dbReference>
<comment type="subunit">
    <text evidence="3">Homodimer.</text>
</comment>
<dbReference type="EC" id="5.3.1.9" evidence="4 9"/>
<evidence type="ECO:0000313" key="11">
    <source>
        <dbReference type="Proteomes" id="UP001174677"/>
    </source>
</evidence>
<evidence type="ECO:0000256" key="4">
    <source>
        <dbReference type="ARBA" id="ARBA00011952"/>
    </source>
</evidence>
<dbReference type="Gene3D" id="1.10.1390.10">
    <property type="match status" value="1"/>
</dbReference>
<evidence type="ECO:0000256" key="1">
    <source>
        <dbReference type="ARBA" id="ARBA00004926"/>
    </source>
</evidence>
<dbReference type="EMBL" id="JARPOI010000012">
    <property type="protein sequence ID" value="KAJ9166102.1"/>
    <property type="molecule type" value="Genomic_DNA"/>
</dbReference>
<comment type="pathway">
    <text evidence="1 9">Carbohydrate degradation; glycolysis; D-glyceraldehyde 3-phosphate and glycerone phosphate from D-glucose: step 2/4.</text>
</comment>
<evidence type="ECO:0000256" key="8">
    <source>
        <dbReference type="ARBA" id="ARBA00029321"/>
    </source>
</evidence>
<comment type="catalytic activity">
    <reaction evidence="8 9">
        <text>alpha-D-glucose 6-phosphate = beta-D-fructose 6-phosphate</text>
        <dbReference type="Rhea" id="RHEA:11816"/>
        <dbReference type="ChEBI" id="CHEBI:57634"/>
        <dbReference type="ChEBI" id="CHEBI:58225"/>
        <dbReference type="EC" id="5.3.1.9"/>
    </reaction>
</comment>
<dbReference type="CDD" id="cd05015">
    <property type="entry name" value="SIS_PGI_1"/>
    <property type="match status" value="1"/>
</dbReference>
<dbReference type="CDD" id="cd05016">
    <property type="entry name" value="SIS_PGI_2"/>
    <property type="match status" value="1"/>
</dbReference>